<dbReference type="AlphaFoldDB" id="A0A0H1BA34"/>
<name>A0A0H1BA34_9EURO</name>
<accession>A0A0H1BA34</accession>
<proteinExistence type="predicted"/>
<evidence type="ECO:0000313" key="2">
    <source>
        <dbReference type="EMBL" id="KLJ07857.1"/>
    </source>
</evidence>
<gene>
    <name evidence="2" type="ORF">EMPG_16688</name>
</gene>
<dbReference type="InterPro" id="IPR039965">
    <property type="entry name" value="C3H7.08c"/>
</dbReference>
<sequence>MSSIATTFARRAALRQPFRAPTTIRPVRRISSKIEEAGLDTGPKKDPELYILLGVMAGAFGIAGWYLGSSPTSSTSESNIRIGEAAMPWEQDDESKANFKYQYHPHGDTSKPLKKAPSALNEVIVPNVTLPKDLHDRFNKYGKDDY</sequence>
<dbReference type="EMBL" id="LDEV01002736">
    <property type="protein sequence ID" value="KLJ07857.1"/>
    <property type="molecule type" value="Genomic_DNA"/>
</dbReference>
<comment type="caution">
    <text evidence="2">The sequence shown here is derived from an EMBL/GenBank/DDBJ whole genome shotgun (WGS) entry which is preliminary data.</text>
</comment>
<reference evidence="3" key="1">
    <citation type="journal article" date="2015" name="PLoS Genet.">
        <title>The dynamic genome and transcriptome of the human fungal pathogen Blastomyces and close relative Emmonsia.</title>
        <authorList>
            <person name="Munoz J.F."/>
            <person name="Gauthier G.M."/>
            <person name="Desjardins C.A."/>
            <person name="Gallo J.E."/>
            <person name="Holder J."/>
            <person name="Sullivan T.D."/>
            <person name="Marty A.J."/>
            <person name="Carmen J.C."/>
            <person name="Chen Z."/>
            <person name="Ding L."/>
            <person name="Gujja S."/>
            <person name="Magrini V."/>
            <person name="Misas E."/>
            <person name="Mitreva M."/>
            <person name="Priest M."/>
            <person name="Saif S."/>
            <person name="Whiston E.A."/>
            <person name="Young S."/>
            <person name="Zeng Q."/>
            <person name="Goldman W.E."/>
            <person name="Mardis E.R."/>
            <person name="Taylor J.W."/>
            <person name="McEwen J.G."/>
            <person name="Clay O.K."/>
            <person name="Klein B.S."/>
            <person name="Cuomo C.A."/>
        </authorList>
    </citation>
    <scope>NUCLEOTIDE SEQUENCE [LARGE SCALE GENOMIC DNA]</scope>
    <source>
        <strain evidence="3">UAMH 139</strain>
    </source>
</reference>
<organism evidence="2 3">
    <name type="scientific">Blastomyces silverae</name>
    <dbReference type="NCBI Taxonomy" id="2060906"/>
    <lineage>
        <taxon>Eukaryota</taxon>
        <taxon>Fungi</taxon>
        <taxon>Dikarya</taxon>
        <taxon>Ascomycota</taxon>
        <taxon>Pezizomycotina</taxon>
        <taxon>Eurotiomycetes</taxon>
        <taxon>Eurotiomycetidae</taxon>
        <taxon>Onygenales</taxon>
        <taxon>Ajellomycetaceae</taxon>
        <taxon>Blastomyces</taxon>
    </lineage>
</organism>
<feature type="transmembrane region" description="Helical" evidence="1">
    <location>
        <begin position="49"/>
        <end position="68"/>
    </location>
</feature>
<dbReference type="PANTHER" id="PTHR40466:SF1">
    <property type="entry name" value="FUNGAL PROTEIN"/>
    <property type="match status" value="1"/>
</dbReference>
<evidence type="ECO:0000256" key="1">
    <source>
        <dbReference type="SAM" id="Phobius"/>
    </source>
</evidence>
<dbReference type="PANTHER" id="PTHR40466">
    <property type="entry name" value="EXPRESSED PROTEIN"/>
    <property type="match status" value="1"/>
</dbReference>
<keyword evidence="1" id="KW-1133">Transmembrane helix</keyword>
<dbReference type="Proteomes" id="UP000053573">
    <property type="component" value="Unassembled WGS sequence"/>
</dbReference>
<keyword evidence="1" id="KW-0472">Membrane</keyword>
<dbReference type="OrthoDB" id="3141857at2759"/>
<keyword evidence="1" id="KW-0812">Transmembrane</keyword>
<protein>
    <submittedName>
        <fullName evidence="2">Uncharacterized protein</fullName>
    </submittedName>
</protein>
<evidence type="ECO:0000313" key="3">
    <source>
        <dbReference type="Proteomes" id="UP000053573"/>
    </source>
</evidence>
<keyword evidence="3" id="KW-1185">Reference proteome</keyword>